<accession>A0ABV4YBS6</accession>
<dbReference type="InterPro" id="IPR011704">
    <property type="entry name" value="ATPase_dyneun-rel_AAA"/>
</dbReference>
<dbReference type="InterPro" id="IPR052934">
    <property type="entry name" value="Methyl-DNA_Rec/Restrict_Enz"/>
</dbReference>
<dbReference type="RefSeq" id="WP_413257762.1">
    <property type="nucleotide sequence ID" value="NZ_JBHFNS010000056.1"/>
</dbReference>
<dbReference type="Gene3D" id="3.40.50.300">
    <property type="entry name" value="P-loop containing nucleotide triphosphate hydrolases"/>
    <property type="match status" value="1"/>
</dbReference>
<organism evidence="2 3">
    <name type="scientific">Floridaenema fluviatile BLCC-F154</name>
    <dbReference type="NCBI Taxonomy" id="3153640"/>
    <lineage>
        <taxon>Bacteria</taxon>
        <taxon>Bacillati</taxon>
        <taxon>Cyanobacteriota</taxon>
        <taxon>Cyanophyceae</taxon>
        <taxon>Oscillatoriophycideae</taxon>
        <taxon>Aerosakkonematales</taxon>
        <taxon>Aerosakkonemataceae</taxon>
        <taxon>Floridanema</taxon>
        <taxon>Floridanema fluviatile</taxon>
    </lineage>
</organism>
<dbReference type="SUPFAM" id="SSF52540">
    <property type="entry name" value="P-loop containing nucleoside triphosphate hydrolases"/>
    <property type="match status" value="1"/>
</dbReference>
<proteinExistence type="predicted"/>
<keyword evidence="3" id="KW-1185">Reference proteome</keyword>
<dbReference type="Proteomes" id="UP001576776">
    <property type="component" value="Unassembled WGS sequence"/>
</dbReference>
<evidence type="ECO:0000259" key="1">
    <source>
        <dbReference type="Pfam" id="PF07728"/>
    </source>
</evidence>
<feature type="domain" description="ATPase dynein-related AAA" evidence="1">
    <location>
        <begin position="538"/>
        <end position="676"/>
    </location>
</feature>
<name>A0ABV4YBS6_9CYAN</name>
<dbReference type="PANTHER" id="PTHR37291:SF1">
    <property type="entry name" value="TYPE IV METHYL-DIRECTED RESTRICTION ENZYME ECOKMCRB SUBUNIT"/>
    <property type="match status" value="1"/>
</dbReference>
<gene>
    <name evidence="2" type="ORF">ACE1B6_13505</name>
</gene>
<sequence>MLDKISHSGADILTWSNLDYIAELAFCEIDDQLEIEEGSWEWIEQAWEIIIQAGMASYSTEIEHCQVVIRFLALFAFYIEFYGMVCGKDAEFNYLVNSWEETGITTSHIRQLVWSKYDNNQAEGQDNLNVRAIQYLANNERKKILAALVEGFGNLSMLFVSLWQSSLPEIEEDNREYGNYETDDEIVNYLTNEELAVFKWLFLQYEKYSAKSYEDKTLLSKASSTLLFKETWLEQVTENIIDNEYSFSLKTFEFTAQLHKEQTQNLYSIYKEQFIKYVEKPFLSIFFKIVSELPKIITERLDIERKILHKPPRNLYYEISWYPKGAKLSDDAHLFISLGNESLNFGFFIGAVNPDNERFLFNCCTYPEARELLIKHDLANNCTLSNTTLYSWLHNPGSRKQLNHQIIRADFSVEKYRAIHWSPKELSFHIAQKFEEIFPLILLATSYDPMPAIREFLGWRNHRSIPVNNQITQKLETSQPKPNHTLNKNHHQLNLGISSLYFERSLTEIWQTLSSKDQVISKLILRRYYLALKTRKFVILSGISGTGKTWLTKVYADAIEAEYLLVPVAPNWTTNEDLLGYFNPIDKQYHYTAFSSFLKQAAEEYKNAQAECRTPLPYHIVLDEMNLARVEYYFAKFLSAMEVRMRDGLAEIELAPHETVLLPPNLYFIGTVNMDETTHGFADKVYDRAQLIELEVSRQDLYEYLGEVEYREILMQIWDKVHEVAPFAFRVLNDIKTYVREAAKLNISWEEALDEQLLQKILPKLKGTDERLEQALNDFIMIAEENSFPLSLEKAKKMLDKFNNHGFTSYF</sequence>
<dbReference type="Pfam" id="PF07728">
    <property type="entry name" value="AAA_5"/>
    <property type="match status" value="1"/>
</dbReference>
<dbReference type="PANTHER" id="PTHR37291">
    <property type="entry name" value="5-METHYLCYTOSINE-SPECIFIC RESTRICTION ENZYME B"/>
    <property type="match status" value="1"/>
</dbReference>
<dbReference type="EMBL" id="JBHFNS010000056">
    <property type="protein sequence ID" value="MFB2936264.1"/>
    <property type="molecule type" value="Genomic_DNA"/>
</dbReference>
<dbReference type="InterPro" id="IPR027417">
    <property type="entry name" value="P-loop_NTPase"/>
</dbReference>
<evidence type="ECO:0000313" key="2">
    <source>
        <dbReference type="EMBL" id="MFB2936264.1"/>
    </source>
</evidence>
<comment type="caution">
    <text evidence="2">The sequence shown here is derived from an EMBL/GenBank/DDBJ whole genome shotgun (WGS) entry which is preliminary data.</text>
</comment>
<protein>
    <submittedName>
        <fullName evidence="2">McrB family protein</fullName>
    </submittedName>
</protein>
<evidence type="ECO:0000313" key="3">
    <source>
        <dbReference type="Proteomes" id="UP001576776"/>
    </source>
</evidence>
<reference evidence="2 3" key="1">
    <citation type="submission" date="2024-09" db="EMBL/GenBank/DDBJ databases">
        <title>Floridaenema gen nov. (Aerosakkonemataceae, Aerosakkonematales ord. nov., Cyanobacteria) from benthic tropical and subtropical fresh waters, with the description of four new species.</title>
        <authorList>
            <person name="Moretto J.A."/>
            <person name="Berthold D.E."/>
            <person name="Lefler F.W."/>
            <person name="Huang I.-S."/>
            <person name="Laughinghouse H. IV."/>
        </authorList>
    </citation>
    <scope>NUCLEOTIDE SEQUENCE [LARGE SCALE GENOMIC DNA]</scope>
    <source>
        <strain evidence="2 3">BLCC-F154</strain>
    </source>
</reference>